<feature type="region of interest" description="Disordered" evidence="1">
    <location>
        <begin position="1"/>
        <end position="21"/>
    </location>
</feature>
<protein>
    <recommendedName>
        <fullName evidence="4">Alpha/beta hydrolase</fullName>
    </recommendedName>
</protein>
<dbReference type="InterPro" id="IPR029058">
    <property type="entry name" value="AB_hydrolase_fold"/>
</dbReference>
<evidence type="ECO:0000256" key="1">
    <source>
        <dbReference type="SAM" id="MobiDB-lite"/>
    </source>
</evidence>
<accession>A0ABW0NNV6</accession>
<evidence type="ECO:0000313" key="3">
    <source>
        <dbReference type="Proteomes" id="UP001596039"/>
    </source>
</evidence>
<keyword evidence="3" id="KW-1185">Reference proteome</keyword>
<proteinExistence type="predicted"/>
<feature type="region of interest" description="Disordered" evidence="1">
    <location>
        <begin position="490"/>
        <end position="509"/>
    </location>
</feature>
<dbReference type="Proteomes" id="UP001596039">
    <property type="component" value="Unassembled WGS sequence"/>
</dbReference>
<reference evidence="3" key="1">
    <citation type="journal article" date="2019" name="Int. J. Syst. Evol. Microbiol.">
        <title>The Global Catalogue of Microorganisms (GCM) 10K type strain sequencing project: providing services to taxonomists for standard genome sequencing and annotation.</title>
        <authorList>
            <consortium name="The Broad Institute Genomics Platform"/>
            <consortium name="The Broad Institute Genome Sequencing Center for Infectious Disease"/>
            <person name="Wu L."/>
            <person name="Ma J."/>
        </authorList>
    </citation>
    <scope>NUCLEOTIDE SEQUENCE [LARGE SCALE GENOMIC DNA]</scope>
    <source>
        <strain evidence="3">CGMCC 4.6997</strain>
    </source>
</reference>
<feature type="compositionally biased region" description="Low complexity" evidence="1">
    <location>
        <begin position="10"/>
        <end position="21"/>
    </location>
</feature>
<comment type="caution">
    <text evidence="2">The sequence shown here is derived from an EMBL/GenBank/DDBJ whole genome shotgun (WGS) entry which is preliminary data.</text>
</comment>
<sequence length="509" mass="52403">MIGFDGGAHVDVSPPGVDPGGPLLVTPAGTTMVATDGMHAHLDRLTALQHELRAAAAALSLVQSGTTWSTVPTAPPSARRSESELTRSITQVRQAGGVSERLVNALRCAIQAYDDAERRARDRADLAAAMLGAELGPLVRTMLPGIALLAFSAYLASKAPDPGGGRAAAIRRFFLDHPGLITGPAFVEKVRLFVSGLDEATSSALGIPAPVALLLGVGGVTGVRTSARGLLAVGPLLGTFRETPVTVQRVSTARIDAPDGSAPVGAAGRLDRVPEGDQVRIEKYEAPGQPNRFVVYVGPTETFSPAAGDEPWDLTSNVGGVGGLEVGSFRATELAMHDAGVTADDQVQFVGFSQGGLVATMLAGSGEWNAAGIETFGAPAGNIELPAGLDGMAIRNSDDFVPMLAGPQLDHHVLQVERRAFDEGAALPASQAAPAHQRDAYRATALAVDAATSSAVREQNAALDSFTADYLRQPGAAVTVTTYHGERVADTVETQQTPAPASAAGGRGR</sequence>
<evidence type="ECO:0000313" key="2">
    <source>
        <dbReference type="EMBL" id="MFC5502235.1"/>
    </source>
</evidence>
<dbReference type="RefSeq" id="WP_386739935.1">
    <property type="nucleotide sequence ID" value="NZ_JBHSMG010000002.1"/>
</dbReference>
<organism evidence="2 3">
    <name type="scientific">Lysinimonas soli</name>
    <dbReference type="NCBI Taxonomy" id="1074233"/>
    <lineage>
        <taxon>Bacteria</taxon>
        <taxon>Bacillati</taxon>
        <taxon>Actinomycetota</taxon>
        <taxon>Actinomycetes</taxon>
        <taxon>Micrococcales</taxon>
        <taxon>Microbacteriaceae</taxon>
        <taxon>Lysinimonas</taxon>
    </lineage>
</organism>
<feature type="compositionally biased region" description="Low complexity" evidence="1">
    <location>
        <begin position="498"/>
        <end position="509"/>
    </location>
</feature>
<evidence type="ECO:0008006" key="4">
    <source>
        <dbReference type="Google" id="ProtNLM"/>
    </source>
</evidence>
<dbReference type="EMBL" id="JBHSMG010000002">
    <property type="protein sequence ID" value="MFC5502235.1"/>
    <property type="molecule type" value="Genomic_DNA"/>
</dbReference>
<dbReference type="SUPFAM" id="SSF53474">
    <property type="entry name" value="alpha/beta-Hydrolases"/>
    <property type="match status" value="1"/>
</dbReference>
<name>A0ABW0NNV6_9MICO</name>
<gene>
    <name evidence="2" type="ORF">ACFPJ4_08285</name>
</gene>